<evidence type="ECO:0000313" key="6">
    <source>
        <dbReference type="EMBL" id="KAB0398226.1"/>
    </source>
</evidence>
<dbReference type="GO" id="GO:0000149">
    <property type="term" value="F:SNARE binding"/>
    <property type="evidence" value="ECO:0007669"/>
    <property type="project" value="TreeGrafter"/>
</dbReference>
<accession>A0A643CDD6</accession>
<dbReference type="PANTHER" id="PTHR15922:SF2">
    <property type="entry name" value="NBAS SUBUNIT OF NRZ TETHERING COMPLEX"/>
    <property type="match status" value="1"/>
</dbReference>
<keyword evidence="3" id="KW-0256">Endoplasmic reticulum</keyword>
<dbReference type="GO" id="GO:0015031">
    <property type="term" value="P:protein transport"/>
    <property type="evidence" value="ECO:0007669"/>
    <property type="project" value="UniProtKB-KW"/>
</dbReference>
<feature type="domain" description="Sec39" evidence="5">
    <location>
        <begin position="54"/>
        <end position="222"/>
    </location>
</feature>
<keyword evidence="2" id="KW-0813">Transport</keyword>
<dbReference type="GO" id="GO:0070939">
    <property type="term" value="C:Dsl1/NZR complex"/>
    <property type="evidence" value="ECO:0007669"/>
    <property type="project" value="TreeGrafter"/>
</dbReference>
<dbReference type="OrthoDB" id="19988at2759"/>
<comment type="subcellular location">
    <subcellularLocation>
        <location evidence="1">Endoplasmic reticulum</location>
    </subcellularLocation>
</comment>
<evidence type="ECO:0000259" key="5">
    <source>
        <dbReference type="Pfam" id="PF08314"/>
    </source>
</evidence>
<evidence type="ECO:0000256" key="2">
    <source>
        <dbReference type="ARBA" id="ARBA00022448"/>
    </source>
</evidence>
<comment type="caution">
    <text evidence="6">The sequence shown here is derived from an EMBL/GenBank/DDBJ whole genome shotgun (WGS) entry which is preliminary data.</text>
</comment>
<dbReference type="EMBL" id="SGJD01001801">
    <property type="protein sequence ID" value="KAB0398226.1"/>
    <property type="molecule type" value="Genomic_DNA"/>
</dbReference>
<proteinExistence type="predicted"/>
<dbReference type="PANTHER" id="PTHR15922">
    <property type="entry name" value="NEUROBLASTOMA-AMPLIFIED SEQUENCE"/>
    <property type="match status" value="1"/>
</dbReference>
<evidence type="ECO:0000256" key="3">
    <source>
        <dbReference type="ARBA" id="ARBA00022824"/>
    </source>
</evidence>
<dbReference type="GO" id="GO:0006890">
    <property type="term" value="P:retrograde vesicle-mediated transport, Golgi to endoplasmic reticulum"/>
    <property type="evidence" value="ECO:0007669"/>
    <property type="project" value="InterPro"/>
</dbReference>
<evidence type="ECO:0000256" key="1">
    <source>
        <dbReference type="ARBA" id="ARBA00004240"/>
    </source>
</evidence>
<keyword evidence="7" id="KW-1185">Reference proteome</keyword>
<protein>
    <recommendedName>
        <fullName evidence="5">Sec39 domain-containing protein</fullName>
    </recommendedName>
</protein>
<reference evidence="6 7" key="1">
    <citation type="journal article" date="2019" name="PLoS ONE">
        <title>Genomic analyses reveal an absence of contemporary introgressive admixture between fin whales and blue whales, despite known hybrids.</title>
        <authorList>
            <person name="Westbury M.V."/>
            <person name="Petersen B."/>
            <person name="Lorenzen E.D."/>
        </authorList>
    </citation>
    <scope>NUCLEOTIDE SEQUENCE [LARGE SCALE GENOMIC DNA]</scope>
    <source>
        <strain evidence="6">FinWhale-01</strain>
    </source>
</reference>
<gene>
    <name evidence="6" type="ORF">E2I00_019517</name>
</gene>
<name>A0A643CDD6_BALPH</name>
<dbReference type="Pfam" id="PF08314">
    <property type="entry name" value="Sec39"/>
    <property type="match status" value="1"/>
</dbReference>
<sequence length="238" mass="27662">MIIPWHEHKHRDKDWCEELECRMVIEPSLPDESEFLYTAQPELLRFRTSQLAVEKVMDWYQSRAEEIEHYALQVDCALSLIRLGMERNIPGLLGLCDNLVTLEALVYEAGCDLTLTLKELQQMKDIEKLRLLMSSCSEDNYVTSAYQWMVPFLHRCEKQSPGVANELLKEYLVTLAKGDLKFPLKIFQHSKPDLQQKIIPDQDQLMAVALECIYSCERNDQLALCYDVLECLPQRGYG</sequence>
<organism evidence="6 7">
    <name type="scientific">Balaenoptera physalus</name>
    <name type="common">Fin whale</name>
    <name type="synonym">Balaena physalus</name>
    <dbReference type="NCBI Taxonomy" id="9770"/>
    <lineage>
        <taxon>Eukaryota</taxon>
        <taxon>Metazoa</taxon>
        <taxon>Chordata</taxon>
        <taxon>Craniata</taxon>
        <taxon>Vertebrata</taxon>
        <taxon>Euteleostomi</taxon>
        <taxon>Mammalia</taxon>
        <taxon>Eutheria</taxon>
        <taxon>Laurasiatheria</taxon>
        <taxon>Artiodactyla</taxon>
        <taxon>Whippomorpha</taxon>
        <taxon>Cetacea</taxon>
        <taxon>Mysticeti</taxon>
        <taxon>Balaenopteridae</taxon>
        <taxon>Balaenoptera</taxon>
    </lineage>
</organism>
<dbReference type="Proteomes" id="UP000437017">
    <property type="component" value="Unassembled WGS sequence"/>
</dbReference>
<keyword evidence="4" id="KW-0653">Protein transport</keyword>
<evidence type="ECO:0000256" key="4">
    <source>
        <dbReference type="ARBA" id="ARBA00022927"/>
    </source>
</evidence>
<dbReference type="AlphaFoldDB" id="A0A643CDD6"/>
<dbReference type="InterPro" id="IPR013244">
    <property type="entry name" value="Sec39_domain"/>
</dbReference>
<evidence type="ECO:0000313" key="7">
    <source>
        <dbReference type="Proteomes" id="UP000437017"/>
    </source>
</evidence>